<sequence>MMLKKTLSIAALAASAPVMASEWTQNYYFENDLFANTDRSYTNGVRMSAVSPDVTSYLDDPSVPLWLRRANTYLEPFYPVPEKYGEEVKRKFIFTLGQQIYTPSDSERTTLDPNDRPYAGWLYAGFGFHAATANKLKSVEFNLGIVGPASFAHETQDFVHKIRGIEQFEGWDNQLKNELGLQLVYEEKQAWRWDFSDDLGYDFISHYGGSIGNVASYLNAGGEMRFGWNLPKDFGTSALRPGGDNSSPGATRTSRNIGLHGFISIDGRIVLNNIFLDGNTFRNSHSVSKKHFVADGAIGIASTYENWKVSVALVHRTKEFKQQGKGHAFGSITLSYNY</sequence>
<dbReference type="InterPro" id="IPR037107">
    <property type="entry name" value="Put_OMP_sf"/>
</dbReference>
<dbReference type="Pfam" id="PF09982">
    <property type="entry name" value="LpxR"/>
    <property type="match status" value="1"/>
</dbReference>
<evidence type="ECO:0000256" key="1">
    <source>
        <dbReference type="SAM" id="SignalP"/>
    </source>
</evidence>
<evidence type="ECO:0000313" key="2">
    <source>
        <dbReference type="EMBL" id="RVU29533.1"/>
    </source>
</evidence>
<feature type="chain" id="PRO_5019285898" evidence="1">
    <location>
        <begin position="21"/>
        <end position="338"/>
    </location>
</feature>
<accession>A0A437Q4X1</accession>
<feature type="signal peptide" evidence="1">
    <location>
        <begin position="1"/>
        <end position="20"/>
    </location>
</feature>
<dbReference type="InterPro" id="IPR018707">
    <property type="entry name" value="LpxR"/>
</dbReference>
<organism evidence="2 3">
    <name type="scientific">Neptunomonas marina</name>
    <dbReference type="NCBI Taxonomy" id="1815562"/>
    <lineage>
        <taxon>Bacteria</taxon>
        <taxon>Pseudomonadati</taxon>
        <taxon>Pseudomonadota</taxon>
        <taxon>Gammaproteobacteria</taxon>
        <taxon>Oceanospirillales</taxon>
        <taxon>Oceanospirillaceae</taxon>
        <taxon>Neptunomonas</taxon>
    </lineage>
</organism>
<keyword evidence="1" id="KW-0732">Signal</keyword>
<dbReference type="RefSeq" id="WP_127695302.1">
    <property type="nucleotide sequence ID" value="NZ_SACQ01000008.1"/>
</dbReference>
<dbReference type="AlphaFoldDB" id="A0A437Q4X1"/>
<dbReference type="Proteomes" id="UP000282818">
    <property type="component" value="Unassembled WGS sequence"/>
</dbReference>
<name>A0A437Q4X1_9GAMM</name>
<proteinExistence type="predicted"/>
<gene>
    <name evidence="2" type="ORF">EOE65_15285</name>
</gene>
<reference evidence="2 3" key="1">
    <citation type="submission" date="2019-01" db="EMBL/GenBank/DDBJ databases">
        <authorList>
            <person name="Chen W.-M."/>
        </authorList>
    </citation>
    <scope>NUCLEOTIDE SEQUENCE [LARGE SCALE GENOMIC DNA]</scope>
    <source>
        <strain evidence="2 3">HPM-16</strain>
    </source>
</reference>
<dbReference type="EMBL" id="SACQ01000008">
    <property type="protein sequence ID" value="RVU29533.1"/>
    <property type="molecule type" value="Genomic_DNA"/>
</dbReference>
<comment type="caution">
    <text evidence="2">The sequence shown here is derived from an EMBL/GenBank/DDBJ whole genome shotgun (WGS) entry which is preliminary data.</text>
</comment>
<keyword evidence="3" id="KW-1185">Reference proteome</keyword>
<evidence type="ECO:0000313" key="3">
    <source>
        <dbReference type="Proteomes" id="UP000282818"/>
    </source>
</evidence>
<protein>
    <submittedName>
        <fullName evidence="2">Lipid A deacylase LpxR family protein</fullName>
    </submittedName>
</protein>
<dbReference type="Gene3D" id="2.40.128.140">
    <property type="entry name" value="Outer membrane protein"/>
    <property type="match status" value="1"/>
</dbReference>